<keyword evidence="5" id="KW-0328">Glycosyltransferase</keyword>
<evidence type="ECO:0000256" key="6">
    <source>
        <dbReference type="ARBA" id="ARBA00022679"/>
    </source>
</evidence>
<evidence type="ECO:0000259" key="17">
    <source>
        <dbReference type="Pfam" id="PF00912"/>
    </source>
</evidence>
<evidence type="ECO:0000256" key="11">
    <source>
        <dbReference type="ARBA" id="ARBA00023268"/>
    </source>
</evidence>
<evidence type="ECO:0000313" key="19">
    <source>
        <dbReference type="Proteomes" id="UP001223586"/>
    </source>
</evidence>
<comment type="subcellular location">
    <subcellularLocation>
        <location evidence="1">Cell membrane</location>
    </subcellularLocation>
</comment>
<dbReference type="RefSeq" id="WP_307233261.1">
    <property type="nucleotide sequence ID" value="NZ_JAUSTT010000045.1"/>
</dbReference>
<evidence type="ECO:0000256" key="5">
    <source>
        <dbReference type="ARBA" id="ARBA00022676"/>
    </source>
</evidence>
<dbReference type="InterPro" id="IPR036950">
    <property type="entry name" value="PBP_transglycosylase"/>
</dbReference>
<gene>
    <name evidence="18" type="ORF">J2S08_004342</name>
</gene>
<keyword evidence="11" id="KW-0511">Multifunctional enzyme</keyword>
<keyword evidence="15" id="KW-1133">Transmembrane helix</keyword>
<keyword evidence="10 15" id="KW-0472">Membrane</keyword>
<dbReference type="EMBL" id="JAUSTT010000045">
    <property type="protein sequence ID" value="MDQ0178437.1"/>
    <property type="molecule type" value="Genomic_DNA"/>
</dbReference>
<name>A0ABT9WYY5_9BACI</name>
<dbReference type="Pfam" id="PF00905">
    <property type="entry name" value="Transpeptidase"/>
    <property type="match status" value="1"/>
</dbReference>
<dbReference type="InterPro" id="IPR001264">
    <property type="entry name" value="Glyco_trans_51"/>
</dbReference>
<organism evidence="18 19">
    <name type="scientific">Bacillus chungangensis</name>
    <dbReference type="NCBI Taxonomy" id="587633"/>
    <lineage>
        <taxon>Bacteria</taxon>
        <taxon>Bacillati</taxon>
        <taxon>Bacillota</taxon>
        <taxon>Bacilli</taxon>
        <taxon>Bacillales</taxon>
        <taxon>Bacillaceae</taxon>
        <taxon>Bacillus</taxon>
    </lineage>
</organism>
<evidence type="ECO:0000256" key="13">
    <source>
        <dbReference type="ARBA" id="ARBA00034000"/>
    </source>
</evidence>
<dbReference type="PANTHER" id="PTHR32282:SF11">
    <property type="entry name" value="PENICILLIN-BINDING PROTEIN 1B"/>
    <property type="match status" value="1"/>
</dbReference>
<sequence length="626" mass="71802">MEKPNLKRKVEAVRKFIGFIMIVIFIPTLFFLFTAFDKEKQQVKGFHDVLDEKIVINSISLPQAGQMLDKDGNVFSEYRQPFRIIVKDIPTFIQDVFLVSEDRYFYEHVGFDFAAISRAIIENTKSSSIEQGGSTITQQLSRNLFLDHERTYNRKLSEVLYAYQLERKLSKKEIITAYLNTIYFHNQVYGVEAAAQFYFNKPLLELSEAEMAFIAAIPNNPAKYNPLRHFDTTKARQERLIDQMVQAKKITAEKAAFIKNEEINLHIKERIDLYPDYAVYVEEELRQLIAKQDGFQTKIEAANSEEKKKQLEEALNEKFEAILSKGVKIHTALDPQLQVQTTKAVNEGLPYPKMEGAAVVIDHEQKEIAALSGGKHYQKHEFNRSFQAFRQPGSAIKPLLVYGPYLNKFNAPITELVNANNYCKSDYCPKNYGGGQYGKVTLKKALARSYNTPAVRLLEKTGIDEAFSILNAFSFTRIVEEDYRLPAAIGGFTYGMSPLELTDAYTVFVDGTYQPSRAIRQVTDLEGNLLYKWEDIQETIWSKSTNEKMRELLREVVNNGTAARATAPSTYIGGKTGTTNDYHDFWFIGLVDQYTAGVWVGYDMPANMQRIEKNQPEVRVWNNIWR</sequence>
<keyword evidence="2" id="KW-1003">Cell membrane</keyword>
<keyword evidence="15" id="KW-0812">Transmembrane</keyword>
<dbReference type="InterPro" id="IPR001460">
    <property type="entry name" value="PCN-bd_Tpept"/>
</dbReference>
<comment type="catalytic activity">
    <reaction evidence="14">
        <text>[GlcNAc-(1-&gt;4)-Mur2Ac(oyl-L-Ala-gamma-D-Glu-L-Lys-D-Ala-D-Ala)](n)-di-trans,octa-cis-undecaprenyl diphosphate + beta-D-GlcNAc-(1-&gt;4)-Mur2Ac(oyl-L-Ala-gamma-D-Glu-L-Lys-D-Ala-D-Ala)-di-trans,octa-cis-undecaprenyl diphosphate = [GlcNAc-(1-&gt;4)-Mur2Ac(oyl-L-Ala-gamma-D-Glu-L-Lys-D-Ala-D-Ala)](n+1)-di-trans,octa-cis-undecaprenyl diphosphate + di-trans,octa-cis-undecaprenyl diphosphate + H(+)</text>
        <dbReference type="Rhea" id="RHEA:23708"/>
        <dbReference type="Rhea" id="RHEA-COMP:9602"/>
        <dbReference type="Rhea" id="RHEA-COMP:9603"/>
        <dbReference type="ChEBI" id="CHEBI:15378"/>
        <dbReference type="ChEBI" id="CHEBI:58405"/>
        <dbReference type="ChEBI" id="CHEBI:60033"/>
        <dbReference type="ChEBI" id="CHEBI:78435"/>
        <dbReference type="EC" id="2.4.99.28"/>
    </reaction>
</comment>
<evidence type="ECO:0000256" key="8">
    <source>
        <dbReference type="ARBA" id="ARBA00022960"/>
    </source>
</evidence>
<evidence type="ECO:0000313" key="18">
    <source>
        <dbReference type="EMBL" id="MDQ0178437.1"/>
    </source>
</evidence>
<keyword evidence="3" id="KW-0121">Carboxypeptidase</keyword>
<keyword evidence="7" id="KW-0378">Hydrolase</keyword>
<proteinExistence type="predicted"/>
<dbReference type="PANTHER" id="PTHR32282">
    <property type="entry name" value="BINDING PROTEIN TRANSPEPTIDASE, PUTATIVE-RELATED"/>
    <property type="match status" value="1"/>
</dbReference>
<evidence type="ECO:0000259" key="16">
    <source>
        <dbReference type="Pfam" id="PF00905"/>
    </source>
</evidence>
<reference evidence="18 19" key="1">
    <citation type="submission" date="2023-07" db="EMBL/GenBank/DDBJ databases">
        <title>Genomic Encyclopedia of Type Strains, Phase IV (KMG-IV): sequencing the most valuable type-strain genomes for metagenomic binning, comparative biology and taxonomic classification.</title>
        <authorList>
            <person name="Goeker M."/>
        </authorList>
    </citation>
    <scope>NUCLEOTIDE SEQUENCE [LARGE SCALE GENOMIC DNA]</scope>
    <source>
        <strain evidence="18 19">DSM 23837</strain>
    </source>
</reference>
<dbReference type="Gene3D" id="1.10.3810.10">
    <property type="entry name" value="Biosynthetic peptidoglycan transglycosylase-like"/>
    <property type="match status" value="1"/>
</dbReference>
<evidence type="ECO:0000256" key="12">
    <source>
        <dbReference type="ARBA" id="ARBA00023316"/>
    </source>
</evidence>
<dbReference type="SUPFAM" id="SSF53955">
    <property type="entry name" value="Lysozyme-like"/>
    <property type="match status" value="1"/>
</dbReference>
<dbReference type="InterPro" id="IPR050396">
    <property type="entry name" value="Glycosyltr_51/Transpeptidase"/>
</dbReference>
<comment type="caution">
    <text evidence="18">The sequence shown here is derived from an EMBL/GenBank/DDBJ whole genome shotgun (WGS) entry which is preliminary data.</text>
</comment>
<evidence type="ECO:0000256" key="1">
    <source>
        <dbReference type="ARBA" id="ARBA00004236"/>
    </source>
</evidence>
<evidence type="ECO:0000256" key="9">
    <source>
        <dbReference type="ARBA" id="ARBA00022984"/>
    </source>
</evidence>
<dbReference type="InterPro" id="IPR012338">
    <property type="entry name" value="Beta-lactam/transpept-like"/>
</dbReference>
<keyword evidence="12" id="KW-0961">Cell wall biogenesis/degradation</keyword>
<keyword evidence="6" id="KW-0808">Transferase</keyword>
<protein>
    <submittedName>
        <fullName evidence="18">Penicillin-binding protein 1A</fullName>
    </submittedName>
</protein>
<keyword evidence="8" id="KW-0133">Cell shape</keyword>
<keyword evidence="19" id="KW-1185">Reference proteome</keyword>
<evidence type="ECO:0000256" key="14">
    <source>
        <dbReference type="ARBA" id="ARBA00049902"/>
    </source>
</evidence>
<feature type="transmembrane region" description="Helical" evidence="15">
    <location>
        <begin position="12"/>
        <end position="36"/>
    </location>
</feature>
<keyword evidence="4" id="KW-0645">Protease</keyword>
<comment type="catalytic activity">
    <reaction evidence="13">
        <text>Preferential cleavage: (Ac)2-L-Lys-D-Ala-|-D-Ala. Also transpeptidation of peptidyl-alanyl moieties that are N-acyl substituents of D-alanine.</text>
        <dbReference type="EC" id="3.4.16.4"/>
    </reaction>
</comment>
<dbReference type="Proteomes" id="UP001223586">
    <property type="component" value="Unassembled WGS sequence"/>
</dbReference>
<keyword evidence="9" id="KW-0573">Peptidoglycan synthesis</keyword>
<evidence type="ECO:0000256" key="15">
    <source>
        <dbReference type="SAM" id="Phobius"/>
    </source>
</evidence>
<feature type="domain" description="Glycosyl transferase family 51" evidence="17">
    <location>
        <begin position="83"/>
        <end position="244"/>
    </location>
</feature>
<dbReference type="Pfam" id="PF00912">
    <property type="entry name" value="Transgly"/>
    <property type="match status" value="1"/>
</dbReference>
<dbReference type="SUPFAM" id="SSF56601">
    <property type="entry name" value="beta-lactamase/transpeptidase-like"/>
    <property type="match status" value="1"/>
</dbReference>
<evidence type="ECO:0000256" key="2">
    <source>
        <dbReference type="ARBA" id="ARBA00022475"/>
    </source>
</evidence>
<feature type="domain" description="Penicillin-binding protein transpeptidase" evidence="16">
    <location>
        <begin position="356"/>
        <end position="608"/>
    </location>
</feature>
<dbReference type="InterPro" id="IPR023346">
    <property type="entry name" value="Lysozyme-like_dom_sf"/>
</dbReference>
<accession>A0ABT9WYY5</accession>
<evidence type="ECO:0000256" key="4">
    <source>
        <dbReference type="ARBA" id="ARBA00022670"/>
    </source>
</evidence>
<evidence type="ECO:0000256" key="7">
    <source>
        <dbReference type="ARBA" id="ARBA00022801"/>
    </source>
</evidence>
<evidence type="ECO:0000256" key="3">
    <source>
        <dbReference type="ARBA" id="ARBA00022645"/>
    </source>
</evidence>
<evidence type="ECO:0000256" key="10">
    <source>
        <dbReference type="ARBA" id="ARBA00023136"/>
    </source>
</evidence>
<dbReference type="Gene3D" id="3.40.710.10">
    <property type="entry name" value="DD-peptidase/beta-lactamase superfamily"/>
    <property type="match status" value="1"/>
</dbReference>